<evidence type="ECO:0000256" key="4">
    <source>
        <dbReference type="ARBA" id="ARBA00023136"/>
    </source>
</evidence>
<dbReference type="SUPFAM" id="SSF48452">
    <property type="entry name" value="TPR-like"/>
    <property type="match status" value="1"/>
</dbReference>
<evidence type="ECO:0000256" key="1">
    <source>
        <dbReference type="ARBA" id="ARBA00004141"/>
    </source>
</evidence>
<dbReference type="Pfam" id="PF04932">
    <property type="entry name" value="Wzy_C"/>
    <property type="match status" value="1"/>
</dbReference>
<dbReference type="eggNOG" id="COG3307">
    <property type="taxonomic scope" value="Bacteria"/>
</dbReference>
<keyword evidence="3 6" id="KW-1133">Transmembrane helix</keyword>
<keyword evidence="5" id="KW-0802">TPR repeat</keyword>
<feature type="transmembrane region" description="Helical" evidence="6">
    <location>
        <begin position="113"/>
        <end position="138"/>
    </location>
</feature>
<sequence length="616" mass="69683">MSLPFLTVFMTSNELYNGLMIAKMFYFYAVTALLLLSIAFYLVFKKKSITITLSLLDILILIYLAYNFLRLLTTNYSSFQDDYFIWLVLLTVLYFLWKYFITFDEGDKLNKTAIILFTVFLLSGLLQALYGILQLYNISPGIASNQFKVIGTLGNPDYFGGYIDSVAPFALGIFLLAKNKKIFTKFFIIIALISFLGCLFILPSTLSRASWLACGAGITFIFWHKYHFTEKLKTIFNTKIKMVSVVAMILIISLVIIAGVYQIKPESAFGRLLLWKVSLNIIKENSLVGVGFNKFDVVYNNYQADYFAKGNGSNTEKLLADNVRHAHNEYLQISAEIGLIGLLIFLGIIFSAFKFSVINNDLNTVKQLTEKVIINLSAKAGLIALLVFALFSFPLHILPNLINFVFLLAVTSKTNNPVIVKEFTLNSLVIKLSAIFVIAITSFFAVKYVQLYQAYFKWNDAFMAAKGGYFNIAEKVYENLNPELKYNGEFLFFYGASLSAVGNYNEAIKFLEPAKQKFSDPNLYVTLGQTYDRLNDFNKAESNLLHASNITPCKLFPKYLLAKLYYNYNMTEKAIDKANEIINLKAKIKTTAADEIKTEMKTLIEKINASPVKAGM</sequence>
<accession>I0AHD2</accession>
<evidence type="ECO:0000256" key="2">
    <source>
        <dbReference type="ARBA" id="ARBA00022692"/>
    </source>
</evidence>
<feature type="transmembrane region" description="Helical" evidence="6">
    <location>
        <begin position="240"/>
        <end position="263"/>
    </location>
</feature>
<evidence type="ECO:0000259" key="7">
    <source>
        <dbReference type="Pfam" id="PF04932"/>
    </source>
</evidence>
<feature type="transmembrane region" description="Helical" evidence="6">
    <location>
        <begin position="186"/>
        <end position="203"/>
    </location>
</feature>
<dbReference type="AlphaFoldDB" id="I0AHD2"/>
<dbReference type="PANTHER" id="PTHR37422:SF13">
    <property type="entry name" value="LIPOPOLYSACCHARIDE BIOSYNTHESIS PROTEIN PA4999-RELATED"/>
    <property type="match status" value="1"/>
</dbReference>
<dbReference type="KEGG" id="ial:IALB_0677"/>
<gene>
    <name evidence="8" type="ordered locus">IALB_0677</name>
</gene>
<feature type="transmembrane region" description="Helical" evidence="6">
    <location>
        <begin position="428"/>
        <end position="449"/>
    </location>
</feature>
<feature type="transmembrane region" description="Helical" evidence="6">
    <location>
        <begin position="25"/>
        <end position="44"/>
    </location>
</feature>
<reference evidence="8 9" key="1">
    <citation type="journal article" date="2012" name="Front. Microbiol.">
        <title>Complete genome of Ignavibacterium album, a metabolically versatile, flagellated, facultative anaerobe from the phylum Chlorobi.</title>
        <authorList>
            <person name="Liu Z."/>
            <person name="Frigaard N.-U."/>
            <person name="Vogl K."/>
            <person name="Iino T."/>
            <person name="Ohkuma M."/>
            <person name="Overmann J."/>
            <person name="Bryant D.A."/>
        </authorList>
    </citation>
    <scope>NUCLEOTIDE SEQUENCE [LARGE SCALE GENOMIC DNA]</scope>
    <source>
        <strain evidence="9">DSM 19864 / JCM 16511 / NBRC 101810 / Mat9-16</strain>
    </source>
</reference>
<dbReference type="PROSITE" id="PS50005">
    <property type="entry name" value="TPR"/>
    <property type="match status" value="1"/>
</dbReference>
<dbReference type="Proteomes" id="UP000007394">
    <property type="component" value="Chromosome"/>
</dbReference>
<keyword evidence="9" id="KW-1185">Reference proteome</keyword>
<feature type="transmembrane region" description="Helical" evidence="6">
    <location>
        <begin position="83"/>
        <end position="101"/>
    </location>
</feature>
<dbReference type="GO" id="GO:0016020">
    <property type="term" value="C:membrane"/>
    <property type="evidence" value="ECO:0007669"/>
    <property type="project" value="UniProtKB-SubCell"/>
</dbReference>
<dbReference type="InterPro" id="IPR011990">
    <property type="entry name" value="TPR-like_helical_dom_sf"/>
</dbReference>
<evidence type="ECO:0000256" key="3">
    <source>
        <dbReference type="ARBA" id="ARBA00022989"/>
    </source>
</evidence>
<dbReference type="PATRIC" id="fig|945713.3.peg.678"/>
<dbReference type="STRING" id="945713.IALB_0677"/>
<keyword evidence="2 6" id="KW-0812">Transmembrane</keyword>
<dbReference type="PANTHER" id="PTHR37422">
    <property type="entry name" value="TEICHURONIC ACID BIOSYNTHESIS PROTEIN TUAE"/>
    <property type="match status" value="1"/>
</dbReference>
<comment type="subcellular location">
    <subcellularLocation>
        <location evidence="1">Membrane</location>
        <topology evidence="1">Multi-pass membrane protein</topology>
    </subcellularLocation>
</comment>
<feature type="transmembrane region" description="Helical" evidence="6">
    <location>
        <begin position="209"/>
        <end position="228"/>
    </location>
</feature>
<protein>
    <recommendedName>
        <fullName evidence="7">O-antigen ligase-related domain-containing protein</fullName>
    </recommendedName>
</protein>
<keyword evidence="4 6" id="KW-0472">Membrane</keyword>
<name>I0AHD2_IGNAJ</name>
<proteinExistence type="predicted"/>
<feature type="domain" description="O-antigen ligase-related" evidence="7">
    <location>
        <begin position="194"/>
        <end position="346"/>
    </location>
</feature>
<feature type="transmembrane region" description="Helical" evidence="6">
    <location>
        <begin position="380"/>
        <end position="408"/>
    </location>
</feature>
<dbReference type="InterPro" id="IPR051533">
    <property type="entry name" value="WaaL-like"/>
</dbReference>
<dbReference type="InterPro" id="IPR007016">
    <property type="entry name" value="O-antigen_ligase-rel_domated"/>
</dbReference>
<evidence type="ECO:0000313" key="9">
    <source>
        <dbReference type="Proteomes" id="UP000007394"/>
    </source>
</evidence>
<dbReference type="HOGENOM" id="CLU_030792_0_0_10"/>
<dbReference type="InterPro" id="IPR019734">
    <property type="entry name" value="TPR_rpt"/>
</dbReference>
<evidence type="ECO:0000256" key="5">
    <source>
        <dbReference type="PROSITE-ProRule" id="PRU00339"/>
    </source>
</evidence>
<dbReference type="eggNOG" id="COG0457">
    <property type="taxonomic scope" value="Bacteria"/>
</dbReference>
<feature type="transmembrane region" description="Helical" evidence="6">
    <location>
        <begin position="337"/>
        <end position="359"/>
    </location>
</feature>
<dbReference type="EMBL" id="CP003418">
    <property type="protein sequence ID" value="AFH48389.1"/>
    <property type="molecule type" value="Genomic_DNA"/>
</dbReference>
<evidence type="ECO:0000313" key="8">
    <source>
        <dbReference type="EMBL" id="AFH48389.1"/>
    </source>
</evidence>
<organism evidence="8 9">
    <name type="scientific">Ignavibacterium album (strain DSM 19864 / JCM 16511 / NBRC 101810 / Mat9-16)</name>
    <dbReference type="NCBI Taxonomy" id="945713"/>
    <lineage>
        <taxon>Bacteria</taxon>
        <taxon>Pseudomonadati</taxon>
        <taxon>Ignavibacteriota</taxon>
        <taxon>Ignavibacteria</taxon>
        <taxon>Ignavibacteriales</taxon>
        <taxon>Ignavibacteriaceae</taxon>
        <taxon>Ignavibacterium</taxon>
    </lineage>
</organism>
<feature type="transmembrane region" description="Helical" evidence="6">
    <location>
        <begin position="51"/>
        <end position="71"/>
    </location>
</feature>
<feature type="repeat" description="TPR" evidence="5">
    <location>
        <begin position="521"/>
        <end position="554"/>
    </location>
</feature>
<feature type="transmembrane region" description="Helical" evidence="6">
    <location>
        <begin position="158"/>
        <end position="177"/>
    </location>
</feature>
<dbReference type="Gene3D" id="1.25.40.10">
    <property type="entry name" value="Tetratricopeptide repeat domain"/>
    <property type="match status" value="1"/>
</dbReference>
<evidence type="ECO:0000256" key="6">
    <source>
        <dbReference type="SAM" id="Phobius"/>
    </source>
</evidence>